<gene>
    <name evidence="9" type="primary">AUGUSTUS-3.0.2_00808</name>
    <name evidence="9" type="ORF">TcasGA2_TC000808</name>
</gene>
<dbReference type="KEGG" id="tca:100142035"/>
<dbReference type="SUPFAM" id="SSF49410">
    <property type="entry name" value="Alpha-macroglobulin receptor domain"/>
    <property type="match status" value="1"/>
</dbReference>
<feature type="domain" description="Alpha-macroglobulin receptor-binding" evidence="8">
    <location>
        <begin position="1364"/>
        <end position="1454"/>
    </location>
</feature>
<dbReference type="HOGENOM" id="CLU_002421_0_0_1"/>
<dbReference type="OrthoDB" id="2142040at2759"/>
<dbReference type="SMART" id="SM01359">
    <property type="entry name" value="A2M_N_2"/>
    <property type="match status" value="1"/>
</dbReference>
<sequence>MEFPAVLLTLLLSKAVISLGEDCTTGFSVVAPELAVPGKTTAVLVTLHGPTSLRPLNVTLRLLPDAQKGTNQQLVETTQEIRGHGILPLEVPLEASGSYVLQTLVNCTGNDRCELQSSSQMRLVGPVRDVIIRPAKHAYRPGETVSFWVLALDHDLQIASGAIGSVSIKDPAGTKVALWDQVALDEGVKAFTLPLSENVNSGRWLLHVEVESAEFSAPIEIAPGAGNGLPDVAAAEEHYVELRFGREMRRSYKPGLPFAGKVEAMSTEKSVRVRVKVYDNTTSIYSQDIEISNGEGTFVVPAILADSNIIALQAELVSVDSKEIESHYVLAREPIHKWNSSSDCYLLIEGVEHTLQPEEEAHVAILSTCPCERDLHYVITTDGRVTDWAQRRYEDPVPPATSASAGAVCRLNFSFTVRSVMAPVSQLLVYYVTPQGEPVSDVISFDVKLLHRQVYVNLEEREYWLPGQSLDLEVVAERSSLVCLLGGRSGGNGDVKFDPRISEEREPATVAGEIDFLEAGVSFFQRQCVKRGNSGISAVSYRQRGSGAGPSNRRRPPESLVGGAPFDQLWLWKCFNYSSEIASTGLTISAPQEAGKWSLWALTVSSNGLRFSSSVNVQVFRPLQAEFHLPPSLRVRETLEVDIKIGNNINSCMDVTALLALSEGAQFLSNGLLYVTERLRLGPHGATSLVVRLLVTTPGVKNMTVEVNGYTSPSCEGTEKPGNTSLAGAVLRSATIKVYPEGIVRTDTESAYFCANENLVISTADKYKYEWVAAPRNHEGIVLELKAGVSKRIGPIHIALAESRSPSDKMYRLTIGDVNNMITWIGRGKHGYGVQLTRVETPGILSEDEWCTFWITWEKNTIAFGNGSIPHNNTLLKWRMDKKIKIQQVGFASSWGSSAEFRIWNFNEEAGFSQVLHLDTPKSVVPGSEWGKLLVAGGLALPAINKKIEGGGLSGALAALTPLLTLQHLGKKANKTERLQALQSLPGDIQDILSYRKVDNSFSEHQMLGSHTATVSILEALTKVQSYFNIDPDLIQAIKRWVQLRQEDDGRFSPLPADVKFPSSKQTDFMRKNLSSEIALLEHVIEITADTVVTLYEIEIENDADSETLQKAKIFLENSLPKLQTPETIAVVALALVLVRSATASWAIEKLRNVSTTEDGEFGWPHLVPRRDAADWLYESESEKTLKEPLATTLDEYKASLHALSTFCIIGDLKFAESVARYLFYRSHMLDKHPELLYQAVKTFTQYDLLAKDRHRALTVSLATSGMELTDTLELKPDKPPQSLHLPSLPTKVFVYATGAGCATIQGKVSYSTYSVKRATPLLELWSGVVQEILPDRSSVEEIEGKLPMLKLKTCFRWKGKTPSGILRLEISLFSGFELATTPPQLLNPPEDMSEMQHNFHDNKLWFIFANISTLCPVCVQYMARSAFVISSLRPAYAKVYPAGRQDLAAETFFHTKIGSNLLKSITEDDLITWFGKNRTDISEPYFQFPQNCIREVSTTTSTTTISTTTDNPPVPSPKLEVLSVATYTINVDNQSISNINDTEKHKSTATPMIEENAIPHHEEEKTLKKKSRSITGKNLQSTTVPDHVVTESITTVSTPSEVTTKLAEKELVVDKNVSPPRHVNTVIHNSPIKYIEKDAKHSEESLATFAPEIKNDQYVLLDKEELWGMLKEVVDDQLKKKTSSKIVDGEKLRSQGFT</sequence>
<dbReference type="InterPro" id="IPR011625">
    <property type="entry name" value="A2M_N_BRD"/>
</dbReference>
<dbReference type="InterPro" id="IPR001599">
    <property type="entry name" value="Macroglobln_a2"/>
</dbReference>
<dbReference type="Gene3D" id="2.60.40.690">
    <property type="entry name" value="Alpha-macroglobulin, receptor-binding domain"/>
    <property type="match status" value="1"/>
</dbReference>
<evidence type="ECO:0000313" key="10">
    <source>
        <dbReference type="Proteomes" id="UP000007266"/>
    </source>
</evidence>
<evidence type="ECO:0000256" key="3">
    <source>
        <dbReference type="ARBA" id="ARBA00023157"/>
    </source>
</evidence>
<feature type="domain" description="Alpha-2-macroglobulin bait region" evidence="6">
    <location>
        <begin position="346"/>
        <end position="485"/>
    </location>
</feature>
<dbReference type="GO" id="GO:0005615">
    <property type="term" value="C:extracellular space"/>
    <property type="evidence" value="ECO:0007669"/>
    <property type="project" value="InterPro"/>
</dbReference>
<dbReference type="PANTHER" id="PTHR11412">
    <property type="entry name" value="MACROGLOBULIN / COMPLEMENT"/>
    <property type="match status" value="1"/>
</dbReference>
<dbReference type="InterPro" id="IPR011626">
    <property type="entry name" value="Alpha-macroglobulin_TED"/>
</dbReference>
<evidence type="ECO:0000256" key="2">
    <source>
        <dbReference type="ARBA" id="ARBA00022966"/>
    </source>
</evidence>
<dbReference type="Pfam" id="PF00207">
    <property type="entry name" value="A2M"/>
    <property type="match status" value="1"/>
</dbReference>
<accession>D6W8H2</accession>
<dbReference type="InterPro" id="IPR002890">
    <property type="entry name" value="MG2"/>
</dbReference>
<dbReference type="SUPFAM" id="SSF48239">
    <property type="entry name" value="Terpenoid cyclases/Protein prenyltransferases"/>
    <property type="match status" value="1"/>
</dbReference>
<dbReference type="InterPro" id="IPR009048">
    <property type="entry name" value="A-macroglobulin_rcpt-bd"/>
</dbReference>
<reference evidence="9 10" key="1">
    <citation type="journal article" date="2008" name="Nature">
        <title>The genome of the model beetle and pest Tribolium castaneum.</title>
        <authorList>
            <consortium name="Tribolium Genome Sequencing Consortium"/>
            <person name="Richards S."/>
            <person name="Gibbs R.A."/>
            <person name="Weinstock G.M."/>
            <person name="Brown S.J."/>
            <person name="Denell R."/>
            <person name="Beeman R.W."/>
            <person name="Gibbs R."/>
            <person name="Beeman R.W."/>
            <person name="Brown S.J."/>
            <person name="Bucher G."/>
            <person name="Friedrich M."/>
            <person name="Grimmelikhuijzen C.J."/>
            <person name="Klingler M."/>
            <person name="Lorenzen M."/>
            <person name="Richards S."/>
            <person name="Roth S."/>
            <person name="Schroder R."/>
            <person name="Tautz D."/>
            <person name="Zdobnov E.M."/>
            <person name="Muzny D."/>
            <person name="Gibbs R.A."/>
            <person name="Weinstock G.M."/>
            <person name="Attaway T."/>
            <person name="Bell S."/>
            <person name="Buhay C.J."/>
            <person name="Chandrabose M.N."/>
            <person name="Chavez D."/>
            <person name="Clerk-Blankenburg K.P."/>
            <person name="Cree A."/>
            <person name="Dao M."/>
            <person name="Davis C."/>
            <person name="Chacko J."/>
            <person name="Dinh H."/>
            <person name="Dugan-Rocha S."/>
            <person name="Fowler G."/>
            <person name="Garner T.T."/>
            <person name="Garnes J."/>
            <person name="Gnirke A."/>
            <person name="Hawes A."/>
            <person name="Hernandez J."/>
            <person name="Hines S."/>
            <person name="Holder M."/>
            <person name="Hume J."/>
            <person name="Jhangiani S.N."/>
            <person name="Joshi V."/>
            <person name="Khan Z.M."/>
            <person name="Jackson L."/>
            <person name="Kovar C."/>
            <person name="Kowis A."/>
            <person name="Lee S."/>
            <person name="Lewis L.R."/>
            <person name="Margolis J."/>
            <person name="Morgan M."/>
            <person name="Nazareth L.V."/>
            <person name="Nguyen N."/>
            <person name="Okwuonu G."/>
            <person name="Parker D."/>
            <person name="Richards S."/>
            <person name="Ruiz S.J."/>
            <person name="Santibanez J."/>
            <person name="Savard J."/>
            <person name="Scherer S.E."/>
            <person name="Schneider B."/>
            <person name="Sodergren E."/>
            <person name="Tautz D."/>
            <person name="Vattahil S."/>
            <person name="Villasana D."/>
            <person name="White C.S."/>
            <person name="Wright R."/>
            <person name="Park Y."/>
            <person name="Beeman R.W."/>
            <person name="Lord J."/>
            <person name="Oppert B."/>
            <person name="Lorenzen M."/>
            <person name="Brown S."/>
            <person name="Wang L."/>
            <person name="Savard J."/>
            <person name="Tautz D."/>
            <person name="Richards S."/>
            <person name="Weinstock G."/>
            <person name="Gibbs R.A."/>
            <person name="Liu Y."/>
            <person name="Worley K."/>
            <person name="Weinstock G."/>
            <person name="Elsik C.G."/>
            <person name="Reese J.T."/>
            <person name="Elhaik E."/>
            <person name="Landan G."/>
            <person name="Graur D."/>
            <person name="Arensburger P."/>
            <person name="Atkinson P."/>
            <person name="Beeman R.W."/>
            <person name="Beidler J."/>
            <person name="Brown S.J."/>
            <person name="Demuth J.P."/>
            <person name="Drury D.W."/>
            <person name="Du Y.Z."/>
            <person name="Fujiwara H."/>
            <person name="Lorenzen M."/>
            <person name="Maselli V."/>
            <person name="Osanai M."/>
            <person name="Park Y."/>
            <person name="Robertson H.M."/>
            <person name="Tu Z."/>
            <person name="Wang J.J."/>
            <person name="Wang S."/>
            <person name="Richards S."/>
            <person name="Song H."/>
            <person name="Zhang L."/>
            <person name="Sodergren E."/>
            <person name="Werner D."/>
            <person name="Stanke M."/>
            <person name="Morgenstern B."/>
            <person name="Solovyev V."/>
            <person name="Kosarev P."/>
            <person name="Brown G."/>
            <person name="Chen H.C."/>
            <person name="Ermolaeva O."/>
            <person name="Hlavina W."/>
            <person name="Kapustin Y."/>
            <person name="Kiryutin B."/>
            <person name="Kitts P."/>
            <person name="Maglott D."/>
            <person name="Pruitt K."/>
            <person name="Sapojnikov V."/>
            <person name="Souvorov A."/>
            <person name="Mackey A.J."/>
            <person name="Waterhouse R.M."/>
            <person name="Wyder S."/>
            <person name="Zdobnov E.M."/>
            <person name="Zdobnov E.M."/>
            <person name="Wyder S."/>
            <person name="Kriventseva E.V."/>
            <person name="Kadowaki T."/>
            <person name="Bork P."/>
            <person name="Aranda M."/>
            <person name="Bao R."/>
            <person name="Beermann A."/>
            <person name="Berns N."/>
            <person name="Bolognesi R."/>
            <person name="Bonneton F."/>
            <person name="Bopp D."/>
            <person name="Brown S.J."/>
            <person name="Bucher G."/>
            <person name="Butts T."/>
            <person name="Chaumot A."/>
            <person name="Denell R.E."/>
            <person name="Ferrier D.E."/>
            <person name="Friedrich M."/>
            <person name="Gordon C.M."/>
            <person name="Jindra M."/>
            <person name="Klingler M."/>
            <person name="Lan Q."/>
            <person name="Lattorff H.M."/>
            <person name="Laudet V."/>
            <person name="von Levetsow C."/>
            <person name="Liu Z."/>
            <person name="Lutz R."/>
            <person name="Lynch J.A."/>
            <person name="da Fonseca R.N."/>
            <person name="Posnien N."/>
            <person name="Reuter R."/>
            <person name="Roth S."/>
            <person name="Savard J."/>
            <person name="Schinko J.B."/>
            <person name="Schmitt C."/>
            <person name="Schoppmeier M."/>
            <person name="Schroder R."/>
            <person name="Shippy T.D."/>
            <person name="Simonnet F."/>
            <person name="Marques-Souza H."/>
            <person name="Tautz D."/>
            <person name="Tomoyasu Y."/>
            <person name="Trauner J."/>
            <person name="Van der Zee M."/>
            <person name="Vervoort M."/>
            <person name="Wittkopp N."/>
            <person name="Wimmer E.A."/>
            <person name="Yang X."/>
            <person name="Jones A.K."/>
            <person name="Sattelle D.B."/>
            <person name="Ebert P.R."/>
            <person name="Nelson D."/>
            <person name="Scott J.G."/>
            <person name="Beeman R.W."/>
            <person name="Muthukrishnan S."/>
            <person name="Kramer K.J."/>
            <person name="Arakane Y."/>
            <person name="Beeman R.W."/>
            <person name="Zhu Q."/>
            <person name="Hogenkamp D."/>
            <person name="Dixit R."/>
            <person name="Oppert B."/>
            <person name="Jiang H."/>
            <person name="Zou Z."/>
            <person name="Marshall J."/>
            <person name="Elpidina E."/>
            <person name="Vinokurov K."/>
            <person name="Oppert C."/>
            <person name="Zou Z."/>
            <person name="Evans J."/>
            <person name="Lu Z."/>
            <person name="Zhao P."/>
            <person name="Sumathipala N."/>
            <person name="Altincicek B."/>
            <person name="Vilcinskas A."/>
            <person name="Williams M."/>
            <person name="Hultmark D."/>
            <person name="Hetru C."/>
            <person name="Jiang H."/>
            <person name="Grimmelikhuijzen C.J."/>
            <person name="Hauser F."/>
            <person name="Cazzamali G."/>
            <person name="Williamson M."/>
            <person name="Park Y."/>
            <person name="Li B."/>
            <person name="Tanaka Y."/>
            <person name="Predel R."/>
            <person name="Neupert S."/>
            <person name="Schachtner J."/>
            <person name="Verleyen P."/>
            <person name="Raible F."/>
            <person name="Bork P."/>
            <person name="Friedrich M."/>
            <person name="Walden K.K."/>
            <person name="Robertson H.M."/>
            <person name="Angeli S."/>
            <person name="Foret S."/>
            <person name="Bucher G."/>
            <person name="Schuetz S."/>
            <person name="Maleszka R."/>
            <person name="Wimmer E.A."/>
            <person name="Beeman R.W."/>
            <person name="Lorenzen M."/>
            <person name="Tomoyasu Y."/>
            <person name="Miller S.C."/>
            <person name="Grossmann D."/>
            <person name="Bucher G."/>
        </authorList>
    </citation>
    <scope>NUCLEOTIDE SEQUENCE [LARGE SCALE GENOMIC DNA]</scope>
    <source>
        <strain evidence="9 10">Georgia GA2</strain>
    </source>
</reference>
<keyword evidence="3" id="KW-1015">Disulfide bond</keyword>
<dbReference type="EMBL" id="KQ971312">
    <property type="protein sequence ID" value="EEZ99236.2"/>
    <property type="molecule type" value="Genomic_DNA"/>
</dbReference>
<evidence type="ECO:0000256" key="5">
    <source>
        <dbReference type="SAM" id="SignalP"/>
    </source>
</evidence>
<dbReference type="PANTHER" id="PTHR11412:SF136">
    <property type="entry name" value="CD109 ANTIGEN"/>
    <property type="match status" value="1"/>
</dbReference>
<dbReference type="Pfam" id="PF12248">
    <property type="entry name" value="Methyltransf_FA"/>
    <property type="match status" value="1"/>
</dbReference>
<reference evidence="9 10" key="2">
    <citation type="journal article" date="2010" name="Nucleic Acids Res.">
        <title>BeetleBase in 2010: revisions to provide comprehensive genomic information for Tribolium castaneum.</title>
        <authorList>
            <person name="Kim H.S."/>
            <person name="Murphy T."/>
            <person name="Xia J."/>
            <person name="Caragea D."/>
            <person name="Park Y."/>
            <person name="Beeman R.W."/>
            <person name="Lorenzen M.D."/>
            <person name="Butcher S."/>
            <person name="Manak J.R."/>
            <person name="Brown S.J."/>
        </authorList>
    </citation>
    <scope>GENOME REANNOTATION</scope>
    <source>
        <strain evidence="9 10">Georgia GA2</strain>
    </source>
</reference>
<protein>
    <submittedName>
        <fullName evidence="9">C3 and PZP-like alpha-2-macroglobulin domain-containing protein 8</fullName>
    </submittedName>
</protein>
<dbReference type="InterPro" id="IPR008930">
    <property type="entry name" value="Terpenoid_cyclase/PrenylTrfase"/>
</dbReference>
<feature type="domain" description="Alpha-2-macroglobulin" evidence="7">
    <location>
        <begin position="569"/>
        <end position="659"/>
    </location>
</feature>
<dbReference type="OMA" id="DGNMTQE"/>
<dbReference type="Pfam" id="PF07677">
    <property type="entry name" value="A2M_recep"/>
    <property type="match status" value="1"/>
</dbReference>
<keyword evidence="1 5" id="KW-0732">Signal</keyword>
<dbReference type="Proteomes" id="UP000007266">
    <property type="component" value="Linkage group 2"/>
</dbReference>
<feature type="region of interest" description="Disordered" evidence="4">
    <location>
        <begin position="540"/>
        <end position="560"/>
    </location>
</feature>
<evidence type="ECO:0000313" key="9">
    <source>
        <dbReference type="EMBL" id="EEZ99236.2"/>
    </source>
</evidence>
<evidence type="ECO:0000259" key="6">
    <source>
        <dbReference type="SMART" id="SM01359"/>
    </source>
</evidence>
<evidence type="ECO:0000256" key="4">
    <source>
        <dbReference type="SAM" id="MobiDB-lite"/>
    </source>
</evidence>
<dbReference type="SMART" id="SM01361">
    <property type="entry name" value="A2M_recep"/>
    <property type="match status" value="1"/>
</dbReference>
<keyword evidence="10" id="KW-1185">Reference proteome</keyword>
<dbReference type="Pfam" id="PF07703">
    <property type="entry name" value="A2M_BRD"/>
    <property type="match status" value="1"/>
</dbReference>
<keyword evidence="2" id="KW-0882">Thioester bond</keyword>
<evidence type="ECO:0000259" key="7">
    <source>
        <dbReference type="SMART" id="SM01360"/>
    </source>
</evidence>
<dbReference type="InterPro" id="IPR036595">
    <property type="entry name" value="A-macroglobulin_rcpt-bd_sf"/>
</dbReference>
<dbReference type="Gene3D" id="2.60.40.1930">
    <property type="match status" value="2"/>
</dbReference>
<dbReference type="eggNOG" id="KOG1366">
    <property type="taxonomic scope" value="Eukaryota"/>
</dbReference>
<name>D6W8H2_TRICA</name>
<organism evidence="9 10">
    <name type="scientific">Tribolium castaneum</name>
    <name type="common">Red flour beetle</name>
    <dbReference type="NCBI Taxonomy" id="7070"/>
    <lineage>
        <taxon>Eukaryota</taxon>
        <taxon>Metazoa</taxon>
        <taxon>Ecdysozoa</taxon>
        <taxon>Arthropoda</taxon>
        <taxon>Hexapoda</taxon>
        <taxon>Insecta</taxon>
        <taxon>Pterygota</taxon>
        <taxon>Neoptera</taxon>
        <taxon>Endopterygota</taxon>
        <taxon>Coleoptera</taxon>
        <taxon>Polyphaga</taxon>
        <taxon>Cucujiformia</taxon>
        <taxon>Tenebrionidae</taxon>
        <taxon>Tenebrionidae incertae sedis</taxon>
        <taxon>Tribolium</taxon>
    </lineage>
</organism>
<dbReference type="STRING" id="7070.D6W8H2"/>
<feature type="signal peptide" evidence="5">
    <location>
        <begin position="1"/>
        <end position="20"/>
    </location>
</feature>
<dbReference type="GO" id="GO:0004866">
    <property type="term" value="F:endopeptidase inhibitor activity"/>
    <property type="evidence" value="ECO:0007669"/>
    <property type="project" value="InterPro"/>
</dbReference>
<feature type="chain" id="PRO_5007310526" evidence="5">
    <location>
        <begin position="21"/>
        <end position="1699"/>
    </location>
</feature>
<dbReference type="Pfam" id="PF07678">
    <property type="entry name" value="TED_complement"/>
    <property type="match status" value="1"/>
</dbReference>
<dbReference type="Pfam" id="PF01835">
    <property type="entry name" value="MG2"/>
    <property type="match status" value="1"/>
</dbReference>
<evidence type="ECO:0000259" key="8">
    <source>
        <dbReference type="SMART" id="SM01361"/>
    </source>
</evidence>
<dbReference type="InterPro" id="IPR050473">
    <property type="entry name" value="A2M/Complement_sys"/>
</dbReference>
<dbReference type="SMART" id="SM01360">
    <property type="entry name" value="A2M"/>
    <property type="match status" value="1"/>
</dbReference>
<dbReference type="InterPro" id="IPR022041">
    <property type="entry name" value="Methyltransf_FA"/>
</dbReference>
<dbReference type="Gene3D" id="1.50.10.20">
    <property type="match status" value="1"/>
</dbReference>
<proteinExistence type="predicted"/>
<evidence type="ECO:0000256" key="1">
    <source>
        <dbReference type="ARBA" id="ARBA00022729"/>
    </source>
</evidence>